<accession>A0AAV7F7H2</accession>
<dbReference type="AlphaFoldDB" id="A0AAV7F7H2"/>
<dbReference type="Proteomes" id="UP000825729">
    <property type="component" value="Unassembled WGS sequence"/>
</dbReference>
<reference evidence="1 2" key="1">
    <citation type="submission" date="2021-07" db="EMBL/GenBank/DDBJ databases">
        <title>The Aristolochia fimbriata genome: insights into angiosperm evolution, floral development and chemical biosynthesis.</title>
        <authorList>
            <person name="Jiao Y."/>
        </authorList>
    </citation>
    <scope>NUCLEOTIDE SEQUENCE [LARGE SCALE GENOMIC DNA]</scope>
    <source>
        <strain evidence="1">IBCAS-2021</strain>
        <tissue evidence="1">Leaf</tissue>
    </source>
</reference>
<sequence>MAAPSVTLVGGLRAFDHTVVVEGETIQTLALYMEGDASHMTYLPERESVFGGHAEKPTSLLSGLFTLDTALDKPIPFIFESGPLAYGSLRGSLLPQRWDLLWRLGIPLSMQVVMCIGESSFSRCPSPKTNTLVTRRGELSITRWTWIGFSISPMVADFKEVRSTDLPFSCRYPFLGRTTIIGPEFGSNVISSAAWVEFWFRTRGDVFVRLMTPGCLACRFWERSPSFERVHDHERDVFHFLHVTPGREDELYGHRVRFCFGRSPPWPAFTKVWDTQFLGWPSMARWPYLYTWLAAYFHTHGEDLEICADSSAIVKISPAIWGSQLIIGRLALYQSWWPFGKPALFVLVAGLICLHRENGTHLETQGPLQLIILGGRPTCRHYFSKIDWSPHCLVSSSKIDWSRRQLFPQWRIVTRTMTNDRSHPRIAEAEGQEAGWCFFARRGLLLPFWRALSFSSQRRRRHVKKFRCLFFPPFHQRVPSAYSRIGASDFFRSENPPIETVQILSSPEAPVAPQEEASEGRACEITPSPGFACFKRSPFSIGCSRRGGDRGRGSASPANRRRRYNSKWLKFQILRHRRICHQQVAREMGHDVTSPSSLHSPAYCTLQKLTFGRREGSAGTSVDEAEGIARNTLAVVSSKLEEAKATLGEVVGELSGG</sequence>
<protein>
    <submittedName>
        <fullName evidence="1">Uncharacterized protein</fullName>
    </submittedName>
</protein>
<proteinExistence type="predicted"/>
<gene>
    <name evidence="1" type="ORF">H6P81_001204</name>
</gene>
<dbReference type="EMBL" id="JAINDJ010000002">
    <property type="protein sequence ID" value="KAG9456696.1"/>
    <property type="molecule type" value="Genomic_DNA"/>
</dbReference>
<name>A0AAV7F7H2_ARIFI</name>
<evidence type="ECO:0000313" key="1">
    <source>
        <dbReference type="EMBL" id="KAG9456696.1"/>
    </source>
</evidence>
<keyword evidence="2" id="KW-1185">Reference proteome</keyword>
<organism evidence="1 2">
    <name type="scientific">Aristolochia fimbriata</name>
    <name type="common">White veined hardy Dutchman's pipe vine</name>
    <dbReference type="NCBI Taxonomy" id="158543"/>
    <lineage>
        <taxon>Eukaryota</taxon>
        <taxon>Viridiplantae</taxon>
        <taxon>Streptophyta</taxon>
        <taxon>Embryophyta</taxon>
        <taxon>Tracheophyta</taxon>
        <taxon>Spermatophyta</taxon>
        <taxon>Magnoliopsida</taxon>
        <taxon>Magnoliidae</taxon>
        <taxon>Piperales</taxon>
        <taxon>Aristolochiaceae</taxon>
        <taxon>Aristolochia</taxon>
    </lineage>
</organism>
<evidence type="ECO:0000313" key="2">
    <source>
        <dbReference type="Proteomes" id="UP000825729"/>
    </source>
</evidence>
<comment type="caution">
    <text evidence="1">The sequence shown here is derived from an EMBL/GenBank/DDBJ whole genome shotgun (WGS) entry which is preliminary data.</text>
</comment>